<dbReference type="PANTHER" id="PTHR48086">
    <property type="entry name" value="SODIUM/PROLINE SYMPORTER-RELATED"/>
    <property type="match status" value="1"/>
</dbReference>
<sequence length="526" mass="54586">MSHRALSIALFAAFVVATVAISYVAGRRTRSASDFYAAGRRIRGWQNGIAVAGDYLSGATLLGVTGLIALYGFDGAVYLVGFLVAFLVVLVLIAELLRNTGTYTMADTLAFRLRPRPVRAVSAVSTMVINLFYLTSQMVGAGGLIGLLLGLHGTVAGGIAIGSVGVLMILYVTVGGMIGTTWVQIIKAVLLLVATALLTLLVLARFDFSVGHLLESAAQASGDADRYLGSGSYFTNKLDLVSLSLALVLGTAGLPHVLMRFFTVRDARSARASSNWTIGIVGVFYLGLIVLGLGATALVGPAAIKKADSNMATPLLARFLGGGESSMGGALLMAVIAAVAFATILAVVAGLTLTASASFAHDFYAGVLRHGAPDERREVAVARRTAIVLGVVAVALAIGLQKVNLAFLVGVVFALAASANLPVLVLSLYWRRFNTAGAVTGTLVGLVSSVVLVAVSPTVIGPSGLFLHHVTPYFPLSNPGIVSIPLAFLSAIVATLLTGREEQSPGFDELRLRALTGYETAERGRP</sequence>
<feature type="transmembrane region" description="Helical" evidence="10">
    <location>
        <begin position="330"/>
        <end position="360"/>
    </location>
</feature>
<feature type="transmembrane region" description="Helical" evidence="10">
    <location>
        <begin position="147"/>
        <end position="173"/>
    </location>
</feature>
<dbReference type="InterPro" id="IPR038377">
    <property type="entry name" value="Na/Glc_symporter_sf"/>
</dbReference>
<dbReference type="Proteomes" id="UP001620295">
    <property type="component" value="Unassembled WGS sequence"/>
</dbReference>
<gene>
    <name evidence="11" type="ORF">ACI2L5_03830</name>
</gene>
<organism evidence="11 12">
    <name type="scientific">Streptomyces milbemycinicus</name>
    <dbReference type="NCBI Taxonomy" id="476552"/>
    <lineage>
        <taxon>Bacteria</taxon>
        <taxon>Bacillati</taxon>
        <taxon>Actinomycetota</taxon>
        <taxon>Actinomycetes</taxon>
        <taxon>Kitasatosporales</taxon>
        <taxon>Streptomycetaceae</taxon>
        <taxon>Streptomyces</taxon>
    </lineage>
</organism>
<evidence type="ECO:0000256" key="6">
    <source>
        <dbReference type="ARBA" id="ARBA00022847"/>
    </source>
</evidence>
<keyword evidence="3" id="KW-0813">Transport</keyword>
<feature type="transmembrane region" description="Helical" evidence="10">
    <location>
        <begin position="118"/>
        <end position="135"/>
    </location>
</feature>
<keyword evidence="7 10" id="KW-1133">Transmembrane helix</keyword>
<evidence type="ECO:0000256" key="10">
    <source>
        <dbReference type="SAM" id="Phobius"/>
    </source>
</evidence>
<evidence type="ECO:0000256" key="7">
    <source>
        <dbReference type="ARBA" id="ARBA00022989"/>
    </source>
</evidence>
<reference evidence="11 12" key="1">
    <citation type="submission" date="2024-11" db="EMBL/GenBank/DDBJ databases">
        <title>The Natural Products Discovery Center: Release of the First 8490 Sequenced Strains for Exploring Actinobacteria Biosynthetic Diversity.</title>
        <authorList>
            <person name="Kalkreuter E."/>
            <person name="Kautsar S.A."/>
            <person name="Yang D."/>
            <person name="Bader C.D."/>
            <person name="Teijaro C.N."/>
            <person name="Fluegel L."/>
            <person name="Davis C.M."/>
            <person name="Simpson J.R."/>
            <person name="Lauterbach L."/>
            <person name="Steele A.D."/>
            <person name="Gui C."/>
            <person name="Meng S."/>
            <person name="Li G."/>
            <person name="Viehrig K."/>
            <person name="Ye F."/>
            <person name="Su P."/>
            <person name="Kiefer A.F."/>
            <person name="Nichols A."/>
            <person name="Cepeda A.J."/>
            <person name="Yan W."/>
            <person name="Fan B."/>
            <person name="Jiang Y."/>
            <person name="Adhikari A."/>
            <person name="Zheng C.-J."/>
            <person name="Schuster L."/>
            <person name="Cowan T.M."/>
            <person name="Smanski M.J."/>
            <person name="Chevrette M.G."/>
            <person name="De Carvalho L.P.S."/>
            <person name="Shen B."/>
        </authorList>
    </citation>
    <scope>NUCLEOTIDE SEQUENCE [LARGE SCALE GENOMIC DNA]</scope>
    <source>
        <strain evidence="11 12">NPDC020863</strain>
    </source>
</reference>
<dbReference type="RefSeq" id="WP_404745594.1">
    <property type="nucleotide sequence ID" value="NZ_JBJDQH010000001.1"/>
</dbReference>
<feature type="transmembrane region" description="Helical" evidence="10">
    <location>
        <begin position="381"/>
        <end position="400"/>
    </location>
</feature>
<comment type="subcellular location">
    <subcellularLocation>
        <location evidence="1">Cell membrane</location>
        <topology evidence="1">Multi-pass membrane protein</topology>
    </subcellularLocation>
</comment>
<feature type="transmembrane region" description="Helical" evidence="10">
    <location>
        <begin position="406"/>
        <end position="430"/>
    </location>
</feature>
<keyword evidence="8 10" id="KW-0472">Membrane</keyword>
<feature type="transmembrane region" description="Helical" evidence="10">
    <location>
        <begin position="76"/>
        <end position="97"/>
    </location>
</feature>
<evidence type="ECO:0000313" key="11">
    <source>
        <dbReference type="EMBL" id="MFK4264058.1"/>
    </source>
</evidence>
<dbReference type="InterPro" id="IPR001734">
    <property type="entry name" value="Na/solute_symporter"/>
</dbReference>
<feature type="transmembrane region" description="Helical" evidence="10">
    <location>
        <begin position="185"/>
        <end position="206"/>
    </location>
</feature>
<dbReference type="InterPro" id="IPR050277">
    <property type="entry name" value="Sodium:Solute_Symporter"/>
</dbReference>
<proteinExistence type="inferred from homology"/>
<evidence type="ECO:0000256" key="3">
    <source>
        <dbReference type="ARBA" id="ARBA00022448"/>
    </source>
</evidence>
<keyword evidence="5 10" id="KW-0812">Transmembrane</keyword>
<keyword evidence="6" id="KW-0769">Symport</keyword>
<feature type="transmembrane region" description="Helical" evidence="10">
    <location>
        <begin position="480"/>
        <end position="499"/>
    </location>
</feature>
<evidence type="ECO:0000256" key="9">
    <source>
        <dbReference type="RuleBase" id="RU362091"/>
    </source>
</evidence>
<evidence type="ECO:0000256" key="5">
    <source>
        <dbReference type="ARBA" id="ARBA00022692"/>
    </source>
</evidence>
<feature type="transmembrane region" description="Helical" evidence="10">
    <location>
        <begin position="437"/>
        <end position="460"/>
    </location>
</feature>
<feature type="transmembrane region" description="Helical" evidence="10">
    <location>
        <begin position="283"/>
        <end position="304"/>
    </location>
</feature>
<dbReference type="PROSITE" id="PS50283">
    <property type="entry name" value="NA_SOLUT_SYMP_3"/>
    <property type="match status" value="1"/>
</dbReference>
<dbReference type="PANTHER" id="PTHR48086:SF6">
    <property type="entry name" value="CATION_ACETATE SYMPORTER ACTP"/>
    <property type="match status" value="1"/>
</dbReference>
<evidence type="ECO:0000256" key="8">
    <source>
        <dbReference type="ARBA" id="ARBA00023136"/>
    </source>
</evidence>
<dbReference type="EMBL" id="JBJDQH010000001">
    <property type="protein sequence ID" value="MFK4264058.1"/>
    <property type="molecule type" value="Genomic_DNA"/>
</dbReference>
<feature type="transmembrane region" description="Helical" evidence="10">
    <location>
        <begin position="6"/>
        <end position="26"/>
    </location>
</feature>
<keyword evidence="12" id="KW-1185">Reference proteome</keyword>
<comment type="caution">
    <text evidence="11">The sequence shown here is derived from an EMBL/GenBank/DDBJ whole genome shotgun (WGS) entry which is preliminary data.</text>
</comment>
<dbReference type="CDD" id="cd11480">
    <property type="entry name" value="SLC5sbd_u4"/>
    <property type="match status" value="1"/>
</dbReference>
<evidence type="ECO:0000256" key="1">
    <source>
        <dbReference type="ARBA" id="ARBA00004651"/>
    </source>
</evidence>
<feature type="transmembrane region" description="Helical" evidence="10">
    <location>
        <begin position="47"/>
        <end position="70"/>
    </location>
</feature>
<protein>
    <submittedName>
        <fullName evidence="11">Cation acetate symporter</fullName>
    </submittedName>
</protein>
<dbReference type="Gene3D" id="1.20.1730.10">
    <property type="entry name" value="Sodium/glucose cotransporter"/>
    <property type="match status" value="1"/>
</dbReference>
<comment type="similarity">
    <text evidence="2 9">Belongs to the sodium:solute symporter (SSF) (TC 2.A.21) family.</text>
</comment>
<keyword evidence="4" id="KW-1003">Cell membrane</keyword>
<dbReference type="Pfam" id="PF00474">
    <property type="entry name" value="SSF"/>
    <property type="match status" value="1"/>
</dbReference>
<evidence type="ECO:0000313" key="12">
    <source>
        <dbReference type="Proteomes" id="UP001620295"/>
    </source>
</evidence>
<feature type="transmembrane region" description="Helical" evidence="10">
    <location>
        <begin position="240"/>
        <end position="262"/>
    </location>
</feature>
<evidence type="ECO:0000256" key="4">
    <source>
        <dbReference type="ARBA" id="ARBA00022475"/>
    </source>
</evidence>
<accession>A0ABW8LEX2</accession>
<name>A0ABW8LEX2_9ACTN</name>
<evidence type="ECO:0000256" key="2">
    <source>
        <dbReference type="ARBA" id="ARBA00006434"/>
    </source>
</evidence>